<dbReference type="PANTHER" id="PTHR34585">
    <property type="match status" value="1"/>
</dbReference>
<proteinExistence type="predicted"/>
<accession>A0ABY5V5R0</accession>
<dbReference type="InterPro" id="IPR041657">
    <property type="entry name" value="HTH_17"/>
</dbReference>
<gene>
    <name evidence="2" type="ORF">NQ519_13045</name>
</gene>
<reference evidence="2" key="1">
    <citation type="journal article" date="2022" name="Cell">
        <title>Design, construction, and in vivo augmentation of a complex gut microbiome.</title>
        <authorList>
            <person name="Cheng A.G."/>
            <person name="Ho P.Y."/>
            <person name="Aranda-Diaz A."/>
            <person name="Jain S."/>
            <person name="Yu F.B."/>
            <person name="Meng X."/>
            <person name="Wang M."/>
            <person name="Iakiviak M."/>
            <person name="Nagashima K."/>
            <person name="Zhao A."/>
            <person name="Murugkar P."/>
            <person name="Patil A."/>
            <person name="Atabakhsh K."/>
            <person name="Weakley A."/>
            <person name="Yan J."/>
            <person name="Brumbaugh A.R."/>
            <person name="Higginbottom S."/>
            <person name="Dimas A."/>
            <person name="Shiver A.L."/>
            <person name="Deutschbauer A."/>
            <person name="Neff N."/>
            <person name="Sonnenburg J.L."/>
            <person name="Huang K.C."/>
            <person name="Fischbach M.A."/>
        </authorList>
    </citation>
    <scope>NUCLEOTIDE SEQUENCE</scope>
    <source>
        <strain evidence="2">JC50</strain>
    </source>
</reference>
<dbReference type="Pfam" id="PF12728">
    <property type="entry name" value="HTH_17"/>
    <property type="match status" value="1"/>
</dbReference>
<dbReference type="InterPro" id="IPR009061">
    <property type="entry name" value="DNA-bd_dom_put_sf"/>
</dbReference>
<name>A0ABY5V5R0_9BACT</name>
<dbReference type="PANTHER" id="PTHR34585:SF22">
    <property type="entry name" value="HELIX-TURN-HELIX DOMAIN-CONTAINING PROTEIN"/>
    <property type="match status" value="1"/>
</dbReference>
<feature type="domain" description="Helix-turn-helix" evidence="1">
    <location>
        <begin position="44"/>
        <end position="93"/>
    </location>
</feature>
<evidence type="ECO:0000259" key="1">
    <source>
        <dbReference type="Pfam" id="PF12728"/>
    </source>
</evidence>
<protein>
    <submittedName>
        <fullName evidence="2">Helix-turn-helix domain-containing protein</fullName>
    </submittedName>
</protein>
<sequence length="99" mass="11477">MNDSNVITSEDGRIASALHALKKCAKEVDKLMDDFHPPLGGERYMTDKEVIARLKVSRRTLQEYRTMRKIPYIVFGGKVLYRESDIEKMLAENYRKAIL</sequence>
<dbReference type="Proteomes" id="UP001058267">
    <property type="component" value="Chromosome"/>
</dbReference>
<dbReference type="SUPFAM" id="SSF46955">
    <property type="entry name" value="Putative DNA-binding domain"/>
    <property type="match status" value="1"/>
</dbReference>
<organism evidence="2 3">
    <name type="scientific">Alistipes senegalensis JC50</name>
    <dbReference type="NCBI Taxonomy" id="1033732"/>
    <lineage>
        <taxon>Bacteria</taxon>
        <taxon>Pseudomonadati</taxon>
        <taxon>Bacteroidota</taxon>
        <taxon>Bacteroidia</taxon>
        <taxon>Bacteroidales</taxon>
        <taxon>Rikenellaceae</taxon>
        <taxon>Alistipes</taxon>
    </lineage>
</organism>
<keyword evidence="3" id="KW-1185">Reference proteome</keyword>
<dbReference type="RefSeq" id="WP_026076516.1">
    <property type="nucleotide sequence ID" value="NZ_CP102252.1"/>
</dbReference>
<evidence type="ECO:0000313" key="2">
    <source>
        <dbReference type="EMBL" id="UWN64663.1"/>
    </source>
</evidence>
<dbReference type="EMBL" id="CP102252">
    <property type="protein sequence ID" value="UWN64663.1"/>
    <property type="molecule type" value="Genomic_DNA"/>
</dbReference>
<evidence type="ECO:0000313" key="3">
    <source>
        <dbReference type="Proteomes" id="UP001058267"/>
    </source>
</evidence>